<dbReference type="InterPro" id="IPR001357">
    <property type="entry name" value="BRCT_dom"/>
</dbReference>
<dbReference type="RefSeq" id="XP_016220459.1">
    <property type="nucleotide sequence ID" value="XM_016373548.1"/>
</dbReference>
<dbReference type="FunFam" id="1.10.150.20:FF:000010">
    <property type="entry name" value="DNA polymerase lambda"/>
    <property type="match status" value="1"/>
</dbReference>
<dbReference type="InterPro" id="IPR002054">
    <property type="entry name" value="DNA-dir_DNA_pol_X"/>
</dbReference>
<feature type="region of interest" description="Disordered" evidence="18">
    <location>
        <begin position="293"/>
        <end position="315"/>
    </location>
</feature>
<dbReference type="Pfam" id="PF14791">
    <property type="entry name" value="DNA_pol_B_thumb"/>
    <property type="match status" value="1"/>
</dbReference>
<feature type="active site" description="Nucleophile; Schiff-base intermediate with DNA; for 5'-dRP lyase activity" evidence="17">
    <location>
        <position position="447"/>
    </location>
</feature>
<evidence type="ECO:0000256" key="8">
    <source>
        <dbReference type="ARBA" id="ARBA00022695"/>
    </source>
</evidence>
<dbReference type="EC" id="2.7.7.7" evidence="4"/>
<dbReference type="Gene3D" id="3.30.210.10">
    <property type="entry name" value="DNA polymerase, thumb domain"/>
    <property type="match status" value="1"/>
</dbReference>
<dbReference type="GO" id="GO:0003887">
    <property type="term" value="F:DNA-directed DNA polymerase activity"/>
    <property type="evidence" value="ECO:0007669"/>
    <property type="project" value="UniProtKB-KW"/>
</dbReference>
<dbReference type="Pfam" id="PF14716">
    <property type="entry name" value="HHH_8"/>
    <property type="match status" value="1"/>
</dbReference>
<evidence type="ECO:0000256" key="7">
    <source>
        <dbReference type="ARBA" id="ARBA00022679"/>
    </source>
</evidence>
<dbReference type="STRING" id="212818.A0A0D1WJ21"/>
<dbReference type="Gene3D" id="1.10.150.110">
    <property type="entry name" value="DNA polymerase beta, N-terminal domain-like"/>
    <property type="match status" value="1"/>
</dbReference>
<keyword evidence="11" id="KW-0227">DNA damage</keyword>
<sequence length="714" mass="80666">MAARRKREEKEQFFRDLARLDDYIREDNDNDLYEQTSSLPQQRAVAVMQRAAPPNMNAPPTATIVIPSHESGNSQPSLNNNIVEISRSEFTSHNALKRKRPSSRGLSVPANARTSTAPEAVPASSPPIPTTKSTLPIVSSLRRTLSDQGSIVPKLRKGDKKLERIPLEKQIFHGLTLFFVPPTDDNPVRRFRIRKSIQYGATWANMWTDEATHIIVCDDLNAEKVKRYFKDGKIPTGPTVLRDQWLVESIKSRFLRETRWWRFQVDGLDTPDHRAQDVVMSSELGRAACSLDDSQSELAPDSPFVPKDAQGQPPAMSDDLMKAVKDVQDLEHLEFSPSFENTSTGADKSSQDDPALELLLANDKVATENKGFQCMEKHDGDPNDNNPNSRTIEILQQMATYYDRIGDHWRTTAYRKAMSALRKQKQLIRTKQEALAIPLIGKRLAEKIEEIVATDRLRRLEETQKDPHDQVLQLFMGIYGVGYPTASRWIAQGHRTLDDLRCKADLTYSQRVGVDHYEDFLQRIPRAEVAKHGEIVQKALELADPETHVIIGGSYRRGASDSGDIDLIITKEAGTLEHIRTLLVDVVIPRLTDQGFLKAALATGGRAETSSKWHGVSALPEPGTWRRIDFLFVPWSELGAALIYFTGNDIFNRSLRLLASRKKMRLNQHGLYADVLRGRGREKVTEGNLIESHDERRIFGILGVPYRPPEHRQC</sequence>
<dbReference type="PANTHER" id="PTHR11276">
    <property type="entry name" value="DNA POLYMERASE TYPE-X FAMILY MEMBER"/>
    <property type="match status" value="1"/>
</dbReference>
<keyword evidence="6" id="KW-0237">DNA synthesis</keyword>
<evidence type="ECO:0000256" key="12">
    <source>
        <dbReference type="ARBA" id="ARBA00022932"/>
    </source>
</evidence>
<dbReference type="GeneID" id="27326362"/>
<keyword evidence="12" id="KW-0239">DNA-directed DNA polymerase</keyword>
<keyword evidence="21" id="KW-1185">Reference proteome</keyword>
<feature type="domain" description="BRCT" evidence="19">
    <location>
        <begin position="167"/>
        <end position="263"/>
    </location>
</feature>
<evidence type="ECO:0000256" key="11">
    <source>
        <dbReference type="ARBA" id="ARBA00022763"/>
    </source>
</evidence>
<dbReference type="InterPro" id="IPR037160">
    <property type="entry name" value="DNA_Pol_thumb_sf"/>
</dbReference>
<evidence type="ECO:0000256" key="15">
    <source>
        <dbReference type="ARBA" id="ARBA00023242"/>
    </source>
</evidence>
<dbReference type="Pfam" id="PF14792">
    <property type="entry name" value="DNA_pol_B_palm"/>
    <property type="match status" value="1"/>
</dbReference>
<evidence type="ECO:0000256" key="1">
    <source>
        <dbReference type="ARBA" id="ARBA00001936"/>
    </source>
</evidence>
<dbReference type="EMBL" id="KN847525">
    <property type="protein sequence ID" value="KIV88885.1"/>
    <property type="molecule type" value="Genomic_DNA"/>
</dbReference>
<dbReference type="InterPro" id="IPR043519">
    <property type="entry name" value="NT_sf"/>
</dbReference>
<dbReference type="CDD" id="cd00141">
    <property type="entry name" value="NT_POLXc"/>
    <property type="match status" value="1"/>
</dbReference>
<dbReference type="GO" id="GO:0006303">
    <property type="term" value="P:double-strand break repair via nonhomologous end joining"/>
    <property type="evidence" value="ECO:0007669"/>
    <property type="project" value="TreeGrafter"/>
</dbReference>
<proteinExistence type="inferred from homology"/>
<keyword evidence="15" id="KW-0539">Nucleus</keyword>
<keyword evidence="9" id="KW-0235">DNA replication</keyword>
<dbReference type="OrthoDB" id="205514at2759"/>
<dbReference type="InterPro" id="IPR028207">
    <property type="entry name" value="DNA_pol_B_palm_palm"/>
</dbReference>
<accession>A0A0D1WJ21</accession>
<gene>
    <name evidence="20" type="ORF">PV10_08517</name>
</gene>
<dbReference type="InterPro" id="IPR010996">
    <property type="entry name" value="HHH_MUS81"/>
</dbReference>
<dbReference type="SUPFAM" id="SSF81585">
    <property type="entry name" value="PsbU/PolX domain-like"/>
    <property type="match status" value="1"/>
</dbReference>
<dbReference type="Pfam" id="PF10391">
    <property type="entry name" value="DNA_pol_lambd_f"/>
    <property type="match status" value="1"/>
</dbReference>
<dbReference type="FunFam" id="1.10.150.110:FF:000005">
    <property type="entry name" value="DNA polymerase POL4"/>
    <property type="match status" value="1"/>
</dbReference>
<dbReference type="InterPro" id="IPR002008">
    <property type="entry name" value="DNA_pol_X_beta-like"/>
</dbReference>
<comment type="catalytic activity">
    <reaction evidence="16">
        <text>DNA(n) + a 2'-deoxyribonucleoside 5'-triphosphate = DNA(n+1) + diphosphate</text>
        <dbReference type="Rhea" id="RHEA:22508"/>
        <dbReference type="Rhea" id="RHEA-COMP:17339"/>
        <dbReference type="Rhea" id="RHEA-COMP:17340"/>
        <dbReference type="ChEBI" id="CHEBI:33019"/>
        <dbReference type="ChEBI" id="CHEBI:61560"/>
        <dbReference type="ChEBI" id="CHEBI:173112"/>
        <dbReference type="EC" id="2.7.7.7"/>
    </reaction>
</comment>
<dbReference type="SUPFAM" id="SSF52113">
    <property type="entry name" value="BRCT domain"/>
    <property type="match status" value="1"/>
</dbReference>
<keyword evidence="10" id="KW-0479">Metal-binding</keyword>
<dbReference type="AlphaFoldDB" id="A0A0D1WJ21"/>
<dbReference type="FunFam" id="3.30.210.10:FF:000001">
    <property type="entry name" value="DNA polymerase lambda"/>
    <property type="match status" value="1"/>
</dbReference>
<comment type="cofactor">
    <cofactor evidence="1">
        <name>Mn(2+)</name>
        <dbReference type="ChEBI" id="CHEBI:29035"/>
    </cofactor>
</comment>
<dbReference type="InterPro" id="IPR027421">
    <property type="entry name" value="DNA_pol_lamdba_lyase_dom_sf"/>
</dbReference>
<evidence type="ECO:0000256" key="10">
    <source>
        <dbReference type="ARBA" id="ARBA00022723"/>
    </source>
</evidence>
<evidence type="ECO:0000256" key="2">
    <source>
        <dbReference type="ARBA" id="ARBA00004123"/>
    </source>
</evidence>
<evidence type="ECO:0000259" key="19">
    <source>
        <dbReference type="PROSITE" id="PS50172"/>
    </source>
</evidence>
<name>A0A0D1WJ21_EXOME</name>
<keyword evidence="14" id="KW-0456">Lyase</keyword>
<dbReference type="InterPro" id="IPR022312">
    <property type="entry name" value="DNA_pol_X"/>
</dbReference>
<evidence type="ECO:0000256" key="5">
    <source>
        <dbReference type="ARBA" id="ARBA00016513"/>
    </source>
</evidence>
<evidence type="ECO:0000256" key="17">
    <source>
        <dbReference type="PIRSR" id="PIRSR622312-50"/>
    </source>
</evidence>
<dbReference type="SUPFAM" id="SSF47802">
    <property type="entry name" value="DNA polymerase beta, N-terminal domain-like"/>
    <property type="match status" value="1"/>
</dbReference>
<evidence type="ECO:0000256" key="14">
    <source>
        <dbReference type="ARBA" id="ARBA00023239"/>
    </source>
</evidence>
<dbReference type="InterPro" id="IPR018944">
    <property type="entry name" value="DNA_pol_lambd_fingers_domain"/>
</dbReference>
<dbReference type="InterPro" id="IPR029398">
    <property type="entry name" value="PolB_thumb"/>
</dbReference>
<protein>
    <recommendedName>
        <fullName evidence="5">DNA polymerase lambda</fullName>
        <ecNumber evidence="4">2.7.7.7</ecNumber>
    </recommendedName>
</protein>
<dbReference type="PRINTS" id="PR00870">
    <property type="entry name" value="DNAPOLXBETA"/>
</dbReference>
<dbReference type="Proteomes" id="UP000054302">
    <property type="component" value="Unassembled WGS sequence"/>
</dbReference>
<dbReference type="PANTHER" id="PTHR11276:SF28">
    <property type="entry name" value="DNA POLYMERASE LAMBDA"/>
    <property type="match status" value="1"/>
</dbReference>
<dbReference type="SUPFAM" id="SSF81301">
    <property type="entry name" value="Nucleotidyltransferase"/>
    <property type="match status" value="1"/>
</dbReference>
<dbReference type="Gene3D" id="1.10.150.20">
    <property type="entry name" value="5' to 3' exonuclease, C-terminal subdomain"/>
    <property type="match status" value="1"/>
</dbReference>
<evidence type="ECO:0000313" key="20">
    <source>
        <dbReference type="EMBL" id="KIV88885.1"/>
    </source>
</evidence>
<dbReference type="GO" id="GO:0003677">
    <property type="term" value="F:DNA binding"/>
    <property type="evidence" value="ECO:0007669"/>
    <property type="project" value="InterPro"/>
</dbReference>
<dbReference type="PROSITE" id="PS50172">
    <property type="entry name" value="BRCT"/>
    <property type="match status" value="1"/>
</dbReference>
<comment type="subcellular location">
    <subcellularLocation>
        <location evidence="2">Nucleus</location>
    </subcellularLocation>
</comment>
<dbReference type="InterPro" id="IPR036420">
    <property type="entry name" value="BRCT_dom_sf"/>
</dbReference>
<keyword evidence="7" id="KW-0808">Transferase</keyword>
<dbReference type="SMART" id="SM00483">
    <property type="entry name" value="POLXc"/>
    <property type="match status" value="1"/>
</dbReference>
<feature type="region of interest" description="Disordered" evidence="18">
    <location>
        <begin position="92"/>
        <end position="134"/>
    </location>
</feature>
<dbReference type="GO" id="GO:0016829">
    <property type="term" value="F:lyase activity"/>
    <property type="evidence" value="ECO:0007669"/>
    <property type="project" value="UniProtKB-KW"/>
</dbReference>
<comment type="similarity">
    <text evidence="3">Belongs to the DNA polymerase type-X family.</text>
</comment>
<evidence type="ECO:0000313" key="21">
    <source>
        <dbReference type="Proteomes" id="UP000054302"/>
    </source>
</evidence>
<keyword evidence="8" id="KW-0548">Nucleotidyltransferase</keyword>
<dbReference type="PRINTS" id="PR00869">
    <property type="entry name" value="DNAPOLX"/>
</dbReference>
<dbReference type="VEuPathDB" id="FungiDB:PV10_08517"/>
<evidence type="ECO:0000256" key="6">
    <source>
        <dbReference type="ARBA" id="ARBA00022634"/>
    </source>
</evidence>
<evidence type="ECO:0000256" key="18">
    <source>
        <dbReference type="SAM" id="MobiDB-lite"/>
    </source>
</evidence>
<dbReference type="GO" id="GO:0005634">
    <property type="term" value="C:nucleus"/>
    <property type="evidence" value="ECO:0007669"/>
    <property type="project" value="UniProtKB-SubCell"/>
</dbReference>
<evidence type="ECO:0000256" key="3">
    <source>
        <dbReference type="ARBA" id="ARBA00008323"/>
    </source>
</evidence>
<organism evidence="20 21">
    <name type="scientific">Exophiala mesophila</name>
    <name type="common">Black yeast-like fungus</name>
    <dbReference type="NCBI Taxonomy" id="212818"/>
    <lineage>
        <taxon>Eukaryota</taxon>
        <taxon>Fungi</taxon>
        <taxon>Dikarya</taxon>
        <taxon>Ascomycota</taxon>
        <taxon>Pezizomycotina</taxon>
        <taxon>Eurotiomycetes</taxon>
        <taxon>Chaetothyriomycetidae</taxon>
        <taxon>Chaetothyriales</taxon>
        <taxon>Herpotrichiellaceae</taxon>
        <taxon>Exophiala</taxon>
    </lineage>
</organism>
<evidence type="ECO:0000256" key="13">
    <source>
        <dbReference type="ARBA" id="ARBA00023204"/>
    </source>
</evidence>
<evidence type="ECO:0000256" key="9">
    <source>
        <dbReference type="ARBA" id="ARBA00022705"/>
    </source>
</evidence>
<dbReference type="HOGENOM" id="CLU_008698_3_0_1"/>
<dbReference type="Gene3D" id="3.30.460.10">
    <property type="entry name" value="Beta Polymerase, domain 2"/>
    <property type="match status" value="1"/>
</dbReference>
<dbReference type="GO" id="GO:0046872">
    <property type="term" value="F:metal ion binding"/>
    <property type="evidence" value="ECO:0007669"/>
    <property type="project" value="UniProtKB-KW"/>
</dbReference>
<keyword evidence="13" id="KW-0234">DNA repair</keyword>
<dbReference type="Gene3D" id="3.40.50.10190">
    <property type="entry name" value="BRCT domain"/>
    <property type="match status" value="1"/>
</dbReference>
<evidence type="ECO:0000256" key="16">
    <source>
        <dbReference type="ARBA" id="ARBA00049244"/>
    </source>
</evidence>
<reference evidence="20 21" key="1">
    <citation type="submission" date="2015-01" db="EMBL/GenBank/DDBJ databases">
        <title>The Genome Sequence of Exophiala mesophila CBS40295.</title>
        <authorList>
            <consortium name="The Broad Institute Genomics Platform"/>
            <person name="Cuomo C."/>
            <person name="de Hoog S."/>
            <person name="Gorbushina A."/>
            <person name="Stielow B."/>
            <person name="Teixiera M."/>
            <person name="Abouelleil A."/>
            <person name="Chapman S.B."/>
            <person name="Priest M."/>
            <person name="Young S.K."/>
            <person name="Wortman J."/>
            <person name="Nusbaum C."/>
            <person name="Birren B."/>
        </authorList>
    </citation>
    <scope>NUCLEOTIDE SEQUENCE [LARGE SCALE GENOMIC DNA]</scope>
    <source>
        <strain evidence="20 21">CBS 40295</strain>
    </source>
</reference>
<dbReference type="OMA" id="KWHGASA"/>
<evidence type="ECO:0000256" key="4">
    <source>
        <dbReference type="ARBA" id="ARBA00012417"/>
    </source>
</evidence>